<name>A0A5B7FBN5_PORTR</name>
<evidence type="ECO:0000313" key="3">
    <source>
        <dbReference type="Proteomes" id="UP000324222"/>
    </source>
</evidence>
<accession>A0A5B7FBN5</accession>
<gene>
    <name evidence="2" type="ORF">E2C01_036343</name>
</gene>
<comment type="caution">
    <text evidence="2">The sequence shown here is derived from an EMBL/GenBank/DDBJ whole genome shotgun (WGS) entry which is preliminary data.</text>
</comment>
<reference evidence="2 3" key="1">
    <citation type="submission" date="2019-05" db="EMBL/GenBank/DDBJ databases">
        <title>Another draft genome of Portunus trituberculatus and its Hox gene families provides insights of decapod evolution.</title>
        <authorList>
            <person name="Jeong J.-H."/>
            <person name="Song I."/>
            <person name="Kim S."/>
            <person name="Choi T."/>
            <person name="Kim D."/>
            <person name="Ryu S."/>
            <person name="Kim W."/>
        </authorList>
    </citation>
    <scope>NUCLEOTIDE SEQUENCE [LARGE SCALE GENOMIC DNA]</scope>
    <source>
        <tissue evidence="2">Muscle</tissue>
    </source>
</reference>
<dbReference type="Proteomes" id="UP000324222">
    <property type="component" value="Unassembled WGS sequence"/>
</dbReference>
<protein>
    <submittedName>
        <fullName evidence="2">Uncharacterized protein</fullName>
    </submittedName>
</protein>
<feature type="region of interest" description="Disordered" evidence="1">
    <location>
        <begin position="30"/>
        <end position="54"/>
    </location>
</feature>
<evidence type="ECO:0000256" key="1">
    <source>
        <dbReference type="SAM" id="MobiDB-lite"/>
    </source>
</evidence>
<keyword evidence="3" id="KW-1185">Reference proteome</keyword>
<feature type="compositionally biased region" description="Low complexity" evidence="1">
    <location>
        <begin position="35"/>
        <end position="49"/>
    </location>
</feature>
<proteinExistence type="predicted"/>
<dbReference type="EMBL" id="VSRR010005541">
    <property type="protein sequence ID" value="MPC42716.1"/>
    <property type="molecule type" value="Genomic_DNA"/>
</dbReference>
<dbReference type="AlphaFoldDB" id="A0A5B7FBN5"/>
<sequence>MPCCHIISEVFFRRVTATLPANYGFHNDTAHNRKNNINDNNNNNNNNSNSMGHLTQVFGHAAPPVRLNHYLSTPDSNTLHPYQ</sequence>
<organism evidence="2 3">
    <name type="scientific">Portunus trituberculatus</name>
    <name type="common">Swimming crab</name>
    <name type="synonym">Neptunus trituberculatus</name>
    <dbReference type="NCBI Taxonomy" id="210409"/>
    <lineage>
        <taxon>Eukaryota</taxon>
        <taxon>Metazoa</taxon>
        <taxon>Ecdysozoa</taxon>
        <taxon>Arthropoda</taxon>
        <taxon>Crustacea</taxon>
        <taxon>Multicrustacea</taxon>
        <taxon>Malacostraca</taxon>
        <taxon>Eumalacostraca</taxon>
        <taxon>Eucarida</taxon>
        <taxon>Decapoda</taxon>
        <taxon>Pleocyemata</taxon>
        <taxon>Brachyura</taxon>
        <taxon>Eubrachyura</taxon>
        <taxon>Portunoidea</taxon>
        <taxon>Portunidae</taxon>
        <taxon>Portuninae</taxon>
        <taxon>Portunus</taxon>
    </lineage>
</organism>
<evidence type="ECO:0000313" key="2">
    <source>
        <dbReference type="EMBL" id="MPC42716.1"/>
    </source>
</evidence>